<dbReference type="Proteomes" id="UP001430374">
    <property type="component" value="Unassembled WGS sequence"/>
</dbReference>
<keyword evidence="1" id="KW-0732">Signal</keyword>
<comment type="caution">
    <text evidence="2">The sequence shown here is derived from an EMBL/GenBank/DDBJ whole genome shotgun (WGS) entry which is preliminary data.</text>
</comment>
<evidence type="ECO:0000313" key="3">
    <source>
        <dbReference type="Proteomes" id="UP001430374"/>
    </source>
</evidence>
<dbReference type="RefSeq" id="WP_235130056.1">
    <property type="nucleotide sequence ID" value="NZ_JACSGT010000001.1"/>
</dbReference>
<dbReference type="EMBL" id="JACSGT010000001">
    <property type="protein sequence ID" value="MCF2218285.1"/>
    <property type="molecule type" value="Genomic_DNA"/>
</dbReference>
<evidence type="ECO:0000256" key="1">
    <source>
        <dbReference type="SAM" id="SignalP"/>
    </source>
</evidence>
<reference evidence="2" key="1">
    <citation type="submission" date="2021-08" db="EMBL/GenBank/DDBJ databases">
        <title>Complete genome sequence of Chryseobacterium sp strain PS-8.</title>
        <authorList>
            <person name="Das S.K."/>
        </authorList>
    </citation>
    <scope>NUCLEOTIDE SEQUENCE</scope>
    <source>
        <strain evidence="2">PS-8</strain>
    </source>
</reference>
<evidence type="ECO:0000313" key="2">
    <source>
        <dbReference type="EMBL" id="MCF2218285.1"/>
    </source>
</evidence>
<name>A0ABS9C2X5_9FLAO</name>
<sequence>MKYLFLFITLFMIPSGLSAQTETVAVPKGISLSFNKGEGENAVYLDIQLEMKESDAINFDYWLNNPSEMPVFSLQYADQKLDCPLTVKRQLSGNAVGFKITGFTPSTFDRFLNKDHDNQITIRVDKDVRINLFDERGNPSRIWIIKADIINTLINEELKITEDERTDFLTSLNNFYYHENKVDFGVNPGRDSIKTNYILSLRFQNAYNRKRFLSCNENTKRMPVYWNLDARLSTNFKDSLNYIKIYPANFLFENFSGKLPYQLSVKLGNESDQSFINKRVATDASVNVIVPNLINLTTAESNRLRLKPVITAGIKGYYDYSNDITSFASGMAHIDGYYYIPVFNNYAIIVEATSFYDFSKERNPSGKIQGNYSITLGAEIPKTGFKAMFKYTDGKSDINFRQGSIISIGLLMDFFQEKKNKPK</sequence>
<proteinExistence type="predicted"/>
<feature type="signal peptide" evidence="1">
    <location>
        <begin position="1"/>
        <end position="19"/>
    </location>
</feature>
<keyword evidence="3" id="KW-1185">Reference proteome</keyword>
<accession>A0ABS9C2X5</accession>
<feature type="chain" id="PRO_5047095866" evidence="1">
    <location>
        <begin position="20"/>
        <end position="423"/>
    </location>
</feature>
<gene>
    <name evidence="2" type="ORF">H9Q08_03090</name>
</gene>
<organism evidence="2 3">
    <name type="scientific">Chryseobacterium indicum</name>
    <dbReference type="NCBI Taxonomy" id="2766954"/>
    <lineage>
        <taxon>Bacteria</taxon>
        <taxon>Pseudomonadati</taxon>
        <taxon>Bacteroidota</taxon>
        <taxon>Flavobacteriia</taxon>
        <taxon>Flavobacteriales</taxon>
        <taxon>Weeksellaceae</taxon>
        <taxon>Chryseobacterium group</taxon>
        <taxon>Chryseobacterium</taxon>
    </lineage>
</organism>
<protein>
    <submittedName>
        <fullName evidence="2">Uncharacterized protein</fullName>
    </submittedName>
</protein>